<dbReference type="InterPro" id="IPR050577">
    <property type="entry name" value="MAPR/NEUFC/NENF-like"/>
</dbReference>
<protein>
    <submittedName>
        <fullName evidence="1">Neuferricin</fullName>
    </submittedName>
</protein>
<accession>A0AAN9AD33</accession>
<dbReference type="AlphaFoldDB" id="A0AAN9AD33"/>
<dbReference type="EMBL" id="JAXCGZ010004645">
    <property type="protein sequence ID" value="KAK7081595.1"/>
    <property type="molecule type" value="Genomic_DNA"/>
</dbReference>
<dbReference type="InterPro" id="IPR036400">
    <property type="entry name" value="Cyt_B5-like_heme/steroid_sf"/>
</dbReference>
<reference evidence="1 2" key="1">
    <citation type="submission" date="2023-11" db="EMBL/GenBank/DDBJ databases">
        <title>Halocaridina rubra genome assembly.</title>
        <authorList>
            <person name="Smith C."/>
        </authorList>
    </citation>
    <scope>NUCLEOTIDE SEQUENCE [LARGE SCALE GENOMIC DNA]</scope>
    <source>
        <strain evidence="1">EP-1</strain>
        <tissue evidence="1">Whole</tissue>
    </source>
</reference>
<sequence>MTLPFLNKRTFAGCDASRAFVTGEFTEEGLTDDIRGLSATDYVGLDDWLKFYRNDYKYVGKLIGRYYDENGMPTHYQGEAQKWIAEAFQQKDDENLEKKMFPPCNSEWTSSSGSRLWCTKRSGGVDRDWVGVPRKLYSPGQSKPRCACIKTSGPPSYDPQRKIHNDRGDLEYPNLEEYAGCRQDDTECFIVDD</sequence>
<dbReference type="Proteomes" id="UP001381693">
    <property type="component" value="Unassembled WGS sequence"/>
</dbReference>
<evidence type="ECO:0000313" key="2">
    <source>
        <dbReference type="Proteomes" id="UP001381693"/>
    </source>
</evidence>
<gene>
    <name evidence="1" type="primary">CYB5D2</name>
    <name evidence="1" type="ORF">SK128_005383</name>
</gene>
<evidence type="ECO:0000313" key="1">
    <source>
        <dbReference type="EMBL" id="KAK7081595.1"/>
    </source>
</evidence>
<dbReference type="PANTHER" id="PTHR10281">
    <property type="entry name" value="MEMBRANE-ASSOCIATED PROGESTERONE RECEPTOR COMPONENT-RELATED"/>
    <property type="match status" value="1"/>
</dbReference>
<dbReference type="Gene3D" id="3.10.120.10">
    <property type="entry name" value="Cytochrome b5-like heme/steroid binding domain"/>
    <property type="match status" value="1"/>
</dbReference>
<dbReference type="PANTHER" id="PTHR10281:SF4">
    <property type="entry name" value="NEUFERRICIN"/>
    <property type="match status" value="1"/>
</dbReference>
<organism evidence="1 2">
    <name type="scientific">Halocaridina rubra</name>
    <name type="common">Hawaiian red shrimp</name>
    <dbReference type="NCBI Taxonomy" id="373956"/>
    <lineage>
        <taxon>Eukaryota</taxon>
        <taxon>Metazoa</taxon>
        <taxon>Ecdysozoa</taxon>
        <taxon>Arthropoda</taxon>
        <taxon>Crustacea</taxon>
        <taxon>Multicrustacea</taxon>
        <taxon>Malacostraca</taxon>
        <taxon>Eumalacostraca</taxon>
        <taxon>Eucarida</taxon>
        <taxon>Decapoda</taxon>
        <taxon>Pleocyemata</taxon>
        <taxon>Caridea</taxon>
        <taxon>Atyoidea</taxon>
        <taxon>Atyidae</taxon>
        <taxon>Halocaridina</taxon>
    </lineage>
</organism>
<proteinExistence type="predicted"/>
<dbReference type="GO" id="GO:0016020">
    <property type="term" value="C:membrane"/>
    <property type="evidence" value="ECO:0007669"/>
    <property type="project" value="TreeGrafter"/>
</dbReference>
<dbReference type="GO" id="GO:0012505">
    <property type="term" value="C:endomembrane system"/>
    <property type="evidence" value="ECO:0007669"/>
    <property type="project" value="TreeGrafter"/>
</dbReference>
<name>A0AAN9AD33_HALRR</name>
<keyword evidence="2" id="KW-1185">Reference proteome</keyword>
<comment type="caution">
    <text evidence="1">The sequence shown here is derived from an EMBL/GenBank/DDBJ whole genome shotgun (WGS) entry which is preliminary data.</text>
</comment>
<dbReference type="SUPFAM" id="SSF55856">
    <property type="entry name" value="Cytochrome b5-like heme/steroid binding domain"/>
    <property type="match status" value="1"/>
</dbReference>